<dbReference type="Gene3D" id="1.10.10.60">
    <property type="entry name" value="Homeodomain-like"/>
    <property type="match status" value="1"/>
</dbReference>
<proteinExistence type="predicted"/>
<accession>A0ABP8N1X1</accession>
<sequence length="281" mass="32698">MQQQTFESNNRKLVFTPIVPDAFGTLFRESMNSFIKVLWLPAGYELSVDFQRYTTRRDSLFFINSHQHIEPISASGEAGVLLCYNRDFYCIQIHDAEVACDGLLFNNLNGMPLTEIPNPMQPRIRALLRDMEQEFAQTDTVGEEMLRTYLKQLIIHATRMWKDQRLPATLVAAQPELEFFRQFSMLVEKHFREKHSVSEYAPLLNLAAKTLSNKLRRLNLPQPNEVIKDRIMLEAKRLLIYTPMSAKEIAYDLGYDDPAYFNRLFVRKTGNTPTAFRKSYA</sequence>
<dbReference type="PANTHER" id="PTHR43280:SF32">
    <property type="entry name" value="TRANSCRIPTIONAL REGULATORY PROTEIN"/>
    <property type="match status" value="1"/>
</dbReference>
<gene>
    <name evidence="5" type="ORF">GCM10023092_26100</name>
</gene>
<dbReference type="PROSITE" id="PS01124">
    <property type="entry name" value="HTH_ARAC_FAMILY_2"/>
    <property type="match status" value="1"/>
</dbReference>
<evidence type="ECO:0000256" key="2">
    <source>
        <dbReference type="ARBA" id="ARBA00023125"/>
    </source>
</evidence>
<reference evidence="6" key="1">
    <citation type="journal article" date="2019" name="Int. J. Syst. Evol. Microbiol.">
        <title>The Global Catalogue of Microorganisms (GCM) 10K type strain sequencing project: providing services to taxonomists for standard genome sequencing and annotation.</title>
        <authorList>
            <consortium name="The Broad Institute Genomics Platform"/>
            <consortium name="The Broad Institute Genome Sequencing Center for Infectious Disease"/>
            <person name="Wu L."/>
            <person name="Ma J."/>
        </authorList>
    </citation>
    <scope>NUCLEOTIDE SEQUENCE [LARGE SCALE GENOMIC DNA]</scope>
    <source>
        <strain evidence="6">JCM 31921</strain>
    </source>
</reference>
<dbReference type="RefSeq" id="WP_344828004.1">
    <property type="nucleotide sequence ID" value="NZ_BAABEZ010000024.1"/>
</dbReference>
<evidence type="ECO:0000313" key="5">
    <source>
        <dbReference type="EMBL" id="GAA4458171.1"/>
    </source>
</evidence>
<protein>
    <submittedName>
        <fullName evidence="5">Helix-turn-helix domain-containing protein</fullName>
    </submittedName>
</protein>
<evidence type="ECO:0000256" key="1">
    <source>
        <dbReference type="ARBA" id="ARBA00023015"/>
    </source>
</evidence>
<dbReference type="InterPro" id="IPR009057">
    <property type="entry name" value="Homeodomain-like_sf"/>
</dbReference>
<dbReference type="PANTHER" id="PTHR43280">
    <property type="entry name" value="ARAC-FAMILY TRANSCRIPTIONAL REGULATOR"/>
    <property type="match status" value="1"/>
</dbReference>
<dbReference type="Proteomes" id="UP001501410">
    <property type="component" value="Unassembled WGS sequence"/>
</dbReference>
<evidence type="ECO:0000259" key="4">
    <source>
        <dbReference type="PROSITE" id="PS01124"/>
    </source>
</evidence>
<dbReference type="Pfam" id="PF12833">
    <property type="entry name" value="HTH_18"/>
    <property type="match status" value="1"/>
</dbReference>
<keyword evidence="3" id="KW-0804">Transcription</keyword>
<keyword evidence="2" id="KW-0238">DNA-binding</keyword>
<dbReference type="InterPro" id="IPR018060">
    <property type="entry name" value="HTH_AraC"/>
</dbReference>
<organism evidence="5 6">
    <name type="scientific">Rurimicrobium arvi</name>
    <dbReference type="NCBI Taxonomy" id="2049916"/>
    <lineage>
        <taxon>Bacteria</taxon>
        <taxon>Pseudomonadati</taxon>
        <taxon>Bacteroidota</taxon>
        <taxon>Chitinophagia</taxon>
        <taxon>Chitinophagales</taxon>
        <taxon>Chitinophagaceae</taxon>
        <taxon>Rurimicrobium</taxon>
    </lineage>
</organism>
<name>A0ABP8N1X1_9BACT</name>
<dbReference type="EMBL" id="BAABEZ010000024">
    <property type="protein sequence ID" value="GAA4458171.1"/>
    <property type="molecule type" value="Genomic_DNA"/>
</dbReference>
<comment type="caution">
    <text evidence="5">The sequence shown here is derived from an EMBL/GenBank/DDBJ whole genome shotgun (WGS) entry which is preliminary data.</text>
</comment>
<dbReference type="SMART" id="SM00342">
    <property type="entry name" value="HTH_ARAC"/>
    <property type="match status" value="1"/>
</dbReference>
<keyword evidence="6" id="KW-1185">Reference proteome</keyword>
<evidence type="ECO:0000313" key="6">
    <source>
        <dbReference type="Proteomes" id="UP001501410"/>
    </source>
</evidence>
<evidence type="ECO:0000256" key="3">
    <source>
        <dbReference type="ARBA" id="ARBA00023163"/>
    </source>
</evidence>
<keyword evidence="1" id="KW-0805">Transcription regulation</keyword>
<feature type="domain" description="HTH araC/xylS-type" evidence="4">
    <location>
        <begin position="181"/>
        <end position="279"/>
    </location>
</feature>
<dbReference type="SUPFAM" id="SSF46689">
    <property type="entry name" value="Homeodomain-like"/>
    <property type="match status" value="1"/>
</dbReference>